<dbReference type="GO" id="GO:0015095">
    <property type="term" value="F:magnesium ion transmembrane transporter activity"/>
    <property type="evidence" value="ECO:0007669"/>
    <property type="project" value="InterPro"/>
</dbReference>
<dbReference type="EMBL" id="QBIY01013331">
    <property type="protein sequence ID" value="RXN08007.1"/>
    <property type="molecule type" value="Genomic_DNA"/>
</dbReference>
<comment type="similarity">
    <text evidence="2">Belongs to the NIPA family.</text>
</comment>
<feature type="transmembrane region" description="Helical" evidence="6">
    <location>
        <begin position="166"/>
        <end position="188"/>
    </location>
</feature>
<protein>
    <submittedName>
        <fullName evidence="7">Magnesium transporter NIPA1</fullName>
    </submittedName>
</protein>
<gene>
    <name evidence="7" type="ORF">ROHU_011693</name>
</gene>
<reference evidence="7 8" key="1">
    <citation type="submission" date="2018-03" db="EMBL/GenBank/DDBJ databases">
        <title>Draft genome sequence of Rohu Carp (Labeo rohita).</title>
        <authorList>
            <person name="Das P."/>
            <person name="Kushwaha B."/>
            <person name="Joshi C.G."/>
            <person name="Kumar D."/>
            <person name="Nagpure N.S."/>
            <person name="Sahoo L."/>
            <person name="Das S.P."/>
            <person name="Bit A."/>
            <person name="Patnaik S."/>
            <person name="Meher P.K."/>
            <person name="Jayasankar P."/>
            <person name="Koringa P.G."/>
            <person name="Patel N.V."/>
            <person name="Hinsu A.T."/>
            <person name="Kumar R."/>
            <person name="Pandey M."/>
            <person name="Agarwal S."/>
            <person name="Srivastava S."/>
            <person name="Singh M."/>
            <person name="Iquebal M.A."/>
            <person name="Jaiswal S."/>
            <person name="Angadi U.B."/>
            <person name="Kumar N."/>
            <person name="Raza M."/>
            <person name="Shah T.M."/>
            <person name="Rai A."/>
            <person name="Jena J.K."/>
        </authorList>
    </citation>
    <scope>NUCLEOTIDE SEQUENCE [LARGE SCALE GENOMIC DNA]</scope>
    <source>
        <strain evidence="7">DASCIFA01</strain>
        <tissue evidence="7">Testis</tissue>
    </source>
</reference>
<evidence type="ECO:0000256" key="6">
    <source>
        <dbReference type="SAM" id="Phobius"/>
    </source>
</evidence>
<evidence type="ECO:0000313" key="8">
    <source>
        <dbReference type="Proteomes" id="UP000290572"/>
    </source>
</evidence>
<comment type="caution">
    <text evidence="7">The sequence shown here is derived from an EMBL/GenBank/DDBJ whole genome shotgun (WGS) entry which is preliminary data.</text>
</comment>
<accession>A0A498LRB1</accession>
<keyword evidence="8" id="KW-1185">Reference proteome</keyword>
<evidence type="ECO:0000256" key="1">
    <source>
        <dbReference type="ARBA" id="ARBA00004141"/>
    </source>
</evidence>
<feature type="transmembrane region" description="Helical" evidence="6">
    <location>
        <begin position="106"/>
        <end position="128"/>
    </location>
</feature>
<evidence type="ECO:0000313" key="7">
    <source>
        <dbReference type="EMBL" id="RXN08007.1"/>
    </source>
</evidence>
<dbReference type="Pfam" id="PF05653">
    <property type="entry name" value="Mg_trans_NIPA"/>
    <property type="match status" value="1"/>
</dbReference>
<evidence type="ECO:0000256" key="3">
    <source>
        <dbReference type="ARBA" id="ARBA00022692"/>
    </source>
</evidence>
<keyword evidence="3 6" id="KW-0812">Transmembrane</keyword>
<keyword evidence="4 6" id="KW-1133">Transmembrane helix</keyword>
<organism evidence="7 8">
    <name type="scientific">Labeo rohita</name>
    <name type="common">Indian major carp</name>
    <name type="synonym">Cyprinus rohita</name>
    <dbReference type="NCBI Taxonomy" id="84645"/>
    <lineage>
        <taxon>Eukaryota</taxon>
        <taxon>Metazoa</taxon>
        <taxon>Chordata</taxon>
        <taxon>Craniata</taxon>
        <taxon>Vertebrata</taxon>
        <taxon>Euteleostomi</taxon>
        <taxon>Actinopterygii</taxon>
        <taxon>Neopterygii</taxon>
        <taxon>Teleostei</taxon>
        <taxon>Ostariophysi</taxon>
        <taxon>Cypriniformes</taxon>
        <taxon>Cyprinidae</taxon>
        <taxon>Labeoninae</taxon>
        <taxon>Labeonini</taxon>
        <taxon>Labeo</taxon>
    </lineage>
</organism>
<dbReference type="Proteomes" id="UP000290572">
    <property type="component" value="Unassembled WGS sequence"/>
</dbReference>
<proteinExistence type="inferred from homology"/>
<dbReference type="AlphaFoldDB" id="A0A498LRB1"/>
<evidence type="ECO:0000256" key="2">
    <source>
        <dbReference type="ARBA" id="ARBA00007230"/>
    </source>
</evidence>
<dbReference type="PANTHER" id="PTHR12570">
    <property type="match status" value="1"/>
</dbReference>
<evidence type="ECO:0000256" key="5">
    <source>
        <dbReference type="ARBA" id="ARBA00023136"/>
    </source>
</evidence>
<evidence type="ECO:0000256" key="4">
    <source>
        <dbReference type="ARBA" id="ARBA00022989"/>
    </source>
</evidence>
<dbReference type="PANTHER" id="PTHR12570:SF17">
    <property type="entry name" value="MAGNESIUM TRANSPORTER NIPA1"/>
    <property type="match status" value="1"/>
</dbReference>
<name>A0A498LRB1_LABRO</name>
<dbReference type="GO" id="GO:0016020">
    <property type="term" value="C:membrane"/>
    <property type="evidence" value="ECO:0007669"/>
    <property type="project" value="UniProtKB-SubCell"/>
</dbReference>
<feature type="transmembrane region" description="Helical" evidence="6">
    <location>
        <begin position="6"/>
        <end position="27"/>
    </location>
</feature>
<dbReference type="STRING" id="84645.A0A498LRB1"/>
<comment type="subcellular location">
    <subcellularLocation>
        <location evidence="1">Membrane</location>
        <topology evidence="1">Multi-pass membrane protein</topology>
    </subcellularLocation>
</comment>
<feature type="transmembrane region" description="Helical" evidence="6">
    <location>
        <begin position="39"/>
        <end position="58"/>
    </location>
</feature>
<keyword evidence="5 6" id="KW-0472">Membrane</keyword>
<sequence length="206" mass="22192">MDEASSPVVGIVIAVVSSFINGSTFVLQKKGILRARKSVFLVYISLVVLLLIILIGWLSPAHGKSNIMVYVGICSLFGSFTVPSSKGLGLAAQEAFSGTPTSDSRAFYLFLGLLGILIVSILIQFTFINKALETFSSNMFEAVYYVTFTSCVILASAILFREWTALSIVDCLGILCGFITVAVGVALLRISQEAKLSWSQTKAKKN</sequence>
<feature type="transmembrane region" description="Helical" evidence="6">
    <location>
        <begin position="140"/>
        <end position="160"/>
    </location>
</feature>
<dbReference type="InterPro" id="IPR008521">
    <property type="entry name" value="Mg_trans_NIPA"/>
</dbReference>